<dbReference type="InterPro" id="IPR014710">
    <property type="entry name" value="RmlC-like_jellyroll"/>
</dbReference>
<accession>A0A327PRQ6</accession>
<protein>
    <submittedName>
        <fullName evidence="1">CRP-like cAMP-binding protein</fullName>
    </submittedName>
</protein>
<dbReference type="InterPro" id="IPR018490">
    <property type="entry name" value="cNMP-bd_dom_sf"/>
</dbReference>
<organism evidence="1 2">
    <name type="scientific">Algoriphagus yeomjeoni</name>
    <dbReference type="NCBI Taxonomy" id="291403"/>
    <lineage>
        <taxon>Bacteria</taxon>
        <taxon>Pseudomonadati</taxon>
        <taxon>Bacteroidota</taxon>
        <taxon>Cytophagia</taxon>
        <taxon>Cytophagales</taxon>
        <taxon>Cyclobacteriaceae</taxon>
        <taxon>Algoriphagus</taxon>
    </lineage>
</organism>
<evidence type="ECO:0000313" key="1">
    <source>
        <dbReference type="EMBL" id="RAI93832.1"/>
    </source>
</evidence>
<reference evidence="1 2" key="1">
    <citation type="submission" date="2018-06" db="EMBL/GenBank/DDBJ databases">
        <title>Genomic Encyclopedia of Archaeal and Bacterial Type Strains, Phase II (KMG-II): from individual species to whole genera.</title>
        <authorList>
            <person name="Goeker M."/>
        </authorList>
    </citation>
    <scope>NUCLEOTIDE SEQUENCE [LARGE SCALE GENOMIC DNA]</scope>
    <source>
        <strain evidence="1 2">DSM 23446</strain>
    </source>
</reference>
<dbReference type="EMBL" id="QLLK01000002">
    <property type="protein sequence ID" value="RAI93832.1"/>
    <property type="molecule type" value="Genomic_DNA"/>
</dbReference>
<name>A0A327PRQ6_9BACT</name>
<proteinExistence type="predicted"/>
<dbReference type="RefSeq" id="WP_146613682.1">
    <property type="nucleotide sequence ID" value="NZ_QLLK01000002.1"/>
</dbReference>
<gene>
    <name evidence="1" type="ORF">LV83_00738</name>
</gene>
<sequence length="195" mass="23020">METYLNRMKEDYDQLVPELSLDYQKLKLYMYLRKGKKGMVLKESNAVELCSRYICEGYMGLMKAMEEGEVLKEIFKESDVAFDFKSYWKGKKTKSYLLCLTDVVYFEVSKKSESDLIRNFPEFTRLGLAINHRLLERLSRRSSIKGMGIHKGYRKFLQIFPGIDQIISQNKIASYFGCTARTVRSVQREFRDWES</sequence>
<keyword evidence="2" id="KW-1185">Reference proteome</keyword>
<dbReference type="AlphaFoldDB" id="A0A327PRQ6"/>
<evidence type="ECO:0000313" key="2">
    <source>
        <dbReference type="Proteomes" id="UP000249610"/>
    </source>
</evidence>
<dbReference type="OrthoDB" id="823735at2"/>
<dbReference type="SUPFAM" id="SSF51206">
    <property type="entry name" value="cAMP-binding domain-like"/>
    <property type="match status" value="1"/>
</dbReference>
<dbReference type="Gene3D" id="2.60.120.10">
    <property type="entry name" value="Jelly Rolls"/>
    <property type="match status" value="1"/>
</dbReference>
<comment type="caution">
    <text evidence="1">The sequence shown here is derived from an EMBL/GenBank/DDBJ whole genome shotgun (WGS) entry which is preliminary data.</text>
</comment>
<dbReference type="Proteomes" id="UP000249610">
    <property type="component" value="Unassembled WGS sequence"/>
</dbReference>